<keyword evidence="3" id="KW-1185">Reference proteome</keyword>
<dbReference type="SUPFAM" id="SSF54001">
    <property type="entry name" value="Cysteine proteinases"/>
    <property type="match status" value="1"/>
</dbReference>
<reference evidence="2 3" key="1">
    <citation type="submission" date="2014-04" db="EMBL/GenBank/DDBJ databases">
        <authorList>
            <consortium name="DOE Joint Genome Institute"/>
            <person name="Kuo A."/>
            <person name="Kohler A."/>
            <person name="Nagy L.G."/>
            <person name="Floudas D."/>
            <person name="Copeland A."/>
            <person name="Barry K.W."/>
            <person name="Cichocki N."/>
            <person name="Veneault-Fourrey C."/>
            <person name="LaButti K."/>
            <person name="Lindquist E.A."/>
            <person name="Lipzen A."/>
            <person name="Lundell T."/>
            <person name="Morin E."/>
            <person name="Murat C."/>
            <person name="Sun H."/>
            <person name="Tunlid A."/>
            <person name="Henrissat B."/>
            <person name="Grigoriev I.V."/>
            <person name="Hibbett D.S."/>
            <person name="Martin F."/>
            <person name="Nordberg H.P."/>
            <person name="Cantor M.N."/>
            <person name="Hua S.X."/>
        </authorList>
    </citation>
    <scope>NUCLEOTIDE SEQUENCE [LARGE SCALE GENOMIC DNA]</scope>
    <source>
        <strain evidence="2 3">LaAM-08-1</strain>
    </source>
</reference>
<reference evidence="3" key="2">
    <citation type="submission" date="2015-01" db="EMBL/GenBank/DDBJ databases">
        <title>Evolutionary Origins and Diversification of the Mycorrhizal Mutualists.</title>
        <authorList>
            <consortium name="DOE Joint Genome Institute"/>
            <consortium name="Mycorrhizal Genomics Consortium"/>
            <person name="Kohler A."/>
            <person name="Kuo A."/>
            <person name="Nagy L.G."/>
            <person name="Floudas D."/>
            <person name="Copeland A."/>
            <person name="Barry K.W."/>
            <person name="Cichocki N."/>
            <person name="Veneault-Fourrey C."/>
            <person name="LaButti K."/>
            <person name="Lindquist E.A."/>
            <person name="Lipzen A."/>
            <person name="Lundell T."/>
            <person name="Morin E."/>
            <person name="Murat C."/>
            <person name="Riley R."/>
            <person name="Ohm R."/>
            <person name="Sun H."/>
            <person name="Tunlid A."/>
            <person name="Henrissat B."/>
            <person name="Grigoriev I.V."/>
            <person name="Hibbett D.S."/>
            <person name="Martin F."/>
        </authorList>
    </citation>
    <scope>NUCLEOTIDE SEQUENCE [LARGE SCALE GENOMIC DNA]</scope>
    <source>
        <strain evidence="3">LaAM-08-1</strain>
    </source>
</reference>
<accession>A0A0C9XU13</accession>
<dbReference type="Proteomes" id="UP000054477">
    <property type="component" value="Unassembled WGS sequence"/>
</dbReference>
<dbReference type="AlphaFoldDB" id="A0A0C9XU13"/>
<feature type="non-terminal residue" evidence="2">
    <location>
        <position position="1031"/>
    </location>
</feature>
<dbReference type="STRING" id="1095629.A0A0C9XU13"/>
<gene>
    <name evidence="2" type="ORF">K443DRAFT_4018</name>
</gene>
<feature type="region of interest" description="Disordered" evidence="1">
    <location>
        <begin position="502"/>
        <end position="530"/>
    </location>
</feature>
<feature type="non-terminal residue" evidence="2">
    <location>
        <position position="1"/>
    </location>
</feature>
<evidence type="ECO:0000313" key="3">
    <source>
        <dbReference type="Proteomes" id="UP000054477"/>
    </source>
</evidence>
<proteinExistence type="predicted"/>
<dbReference type="Gene3D" id="3.40.395.10">
    <property type="entry name" value="Adenoviral Proteinase, Chain A"/>
    <property type="match status" value="1"/>
</dbReference>
<name>A0A0C9XU13_9AGAR</name>
<evidence type="ECO:0000313" key="2">
    <source>
        <dbReference type="EMBL" id="KIK05169.1"/>
    </source>
</evidence>
<dbReference type="OrthoDB" id="2402896at2759"/>
<dbReference type="EMBL" id="KN838562">
    <property type="protein sequence ID" value="KIK05169.1"/>
    <property type="molecule type" value="Genomic_DNA"/>
</dbReference>
<dbReference type="PANTHER" id="PTHR47718">
    <property type="entry name" value="OS01G0519700 PROTEIN"/>
    <property type="match status" value="1"/>
</dbReference>
<dbReference type="InterPro" id="IPR038765">
    <property type="entry name" value="Papain-like_cys_pep_sf"/>
</dbReference>
<sequence length="1031" mass="115940">MNFDEYSSPLPHLPFSNDYFSKLVFGQAAEIQYPTIAPPGSVTSQNFLTEEPHGAVATLVSPLDIIPSIDDLLATTSAMEDAYAQGLRSVFVEFRLGGDTYSHCYHFTKIRFIGFICNHKKHVESAHDLILHFSLLQFSDIALAVAELKATPILSTIRGLLTNDVPLWRLTTLLDERWMDEDVFNALVELMYFTHQARISLLPHDPTMPVCLFLPTSFLSDARRHYQGQQRQYTTEILDLRQCLLLTTIQSISITSIFDNHYTAYVYRVGSTVVDHGDSLHQPPADDILDIISWVITGLGHPPVDSISTGIISQQGGFNGGEGSCGIAALNFIECYADTELHWWEGSNSHLFRDMALQNLIHYHDGAQIENFCGLTTVWNIVANISLPQPASAISKSPLASGYIDFNMYLPLNLHPIYTFIPHKTVLQNQLRNRLPTPGANPAPASLLPSSTQIKLDRATPAAFVTFSVPLIGSLASTLVSALTKLESPFFILPTRLVQKRRNDRLESSSPTQSLSRRQRRRLQSVISISSDSETSPSVIKHLRQTLVLPKMEASQSDVMDLCSSLEDRKPLSLAMKQEPLPSRWQHFHKHGSPVIDLCGSPEPKAPPRGKQPTSITADRPCRSVELAPGIVRKGSVFNSWEEAREAIYAREARLGHCWRIAQGKIDQHGNRKKVTFCCNHYYHAVPVHSTVIDPADHRRGKTIKTECLAHVNINCISNSSLYHVTLTHWDHNYPREIPEGAPIRRKPTAAKKAEISKLATSSTQIFTRGQIITNIINDARSKACAEVSNLGGDFAAIIASLEEKTWLHYLKLDEDQVVTGIWWQSPLQGELCQRYGDILINDNTYAQNQNGYPLNIGIIVDGQGSSHNAWYALHAREDVIHHDWYLQDELYPCRSQWAWAYTSFQFTCGIRTNGRVEGENRVNKLIGGPKKSAMQLFNGLNERTKGQGVQEMIRVRDNSRRQHAGPIESVFPGPLRVLREYVGPYALQRSFKEMELSMYYRTEVLQRPDGVRDWVRCLISTLSDSFYMSH</sequence>
<evidence type="ECO:0000256" key="1">
    <source>
        <dbReference type="SAM" id="MobiDB-lite"/>
    </source>
</evidence>
<organism evidence="2 3">
    <name type="scientific">Laccaria amethystina LaAM-08-1</name>
    <dbReference type="NCBI Taxonomy" id="1095629"/>
    <lineage>
        <taxon>Eukaryota</taxon>
        <taxon>Fungi</taxon>
        <taxon>Dikarya</taxon>
        <taxon>Basidiomycota</taxon>
        <taxon>Agaricomycotina</taxon>
        <taxon>Agaricomycetes</taxon>
        <taxon>Agaricomycetidae</taxon>
        <taxon>Agaricales</taxon>
        <taxon>Agaricineae</taxon>
        <taxon>Hydnangiaceae</taxon>
        <taxon>Laccaria</taxon>
    </lineage>
</organism>
<protein>
    <submittedName>
        <fullName evidence="2">Uncharacterized protein</fullName>
    </submittedName>
</protein>
<dbReference type="HOGENOM" id="CLU_304623_0_0_1"/>